<accession>A0AA41YJX0</accession>
<protein>
    <submittedName>
        <fullName evidence="2">Rod-binding protein</fullName>
    </submittedName>
</protein>
<gene>
    <name evidence="2" type="ORF">OL599_11130</name>
</gene>
<sequence length="104" mass="10619">MAGIVTTPQGPPDAVQLAQPGAAKAWKAAQDFEAMALGQLLAPIFDSVDTAHGPFGGGDGESAWQPMLTQEVAKHVAAHGGLGLAVPVFHQILRLQEAATEPAA</sequence>
<dbReference type="EMBL" id="JAPDNT010000006">
    <property type="protein sequence ID" value="MCW3475124.1"/>
    <property type="molecule type" value="Genomic_DNA"/>
</dbReference>
<reference evidence="2" key="1">
    <citation type="submission" date="2022-09" db="EMBL/GenBank/DDBJ databases">
        <title>Rhodovastum sp. nov. RN2-1 isolated from soil in Seongnam, South Korea.</title>
        <authorList>
            <person name="Le N.T."/>
        </authorList>
    </citation>
    <scope>NUCLEOTIDE SEQUENCE</scope>
    <source>
        <strain evidence="2">RN2-1</strain>
    </source>
</reference>
<name>A0AA41YJX0_9PROT</name>
<dbReference type="InterPro" id="IPR019301">
    <property type="entry name" value="Flagellar_prot_FlgJ_N"/>
</dbReference>
<organism evidence="2 3">
    <name type="scientific">Limobrevibacterium gyesilva</name>
    <dbReference type="NCBI Taxonomy" id="2991712"/>
    <lineage>
        <taxon>Bacteria</taxon>
        <taxon>Pseudomonadati</taxon>
        <taxon>Pseudomonadota</taxon>
        <taxon>Alphaproteobacteria</taxon>
        <taxon>Acetobacterales</taxon>
        <taxon>Acetobacteraceae</taxon>
        <taxon>Limobrevibacterium</taxon>
    </lineage>
</organism>
<evidence type="ECO:0000259" key="1">
    <source>
        <dbReference type="Pfam" id="PF10135"/>
    </source>
</evidence>
<dbReference type="Pfam" id="PF10135">
    <property type="entry name" value="Rod-binding"/>
    <property type="match status" value="1"/>
</dbReference>
<comment type="caution">
    <text evidence="2">The sequence shown here is derived from an EMBL/GenBank/DDBJ whole genome shotgun (WGS) entry which is preliminary data.</text>
</comment>
<dbReference type="Proteomes" id="UP001165679">
    <property type="component" value="Unassembled WGS sequence"/>
</dbReference>
<dbReference type="AlphaFoldDB" id="A0AA41YJX0"/>
<dbReference type="RefSeq" id="WP_264713814.1">
    <property type="nucleotide sequence ID" value="NZ_JAPDNT010000006.1"/>
</dbReference>
<feature type="domain" description="Flagellar protein FlgJ N-terminal" evidence="1">
    <location>
        <begin position="51"/>
        <end position="85"/>
    </location>
</feature>
<reference evidence="2" key="2">
    <citation type="submission" date="2022-10" db="EMBL/GenBank/DDBJ databases">
        <authorList>
            <person name="Trinh H.N."/>
        </authorList>
    </citation>
    <scope>NUCLEOTIDE SEQUENCE</scope>
    <source>
        <strain evidence="2">RN2-1</strain>
    </source>
</reference>
<evidence type="ECO:0000313" key="2">
    <source>
        <dbReference type="EMBL" id="MCW3475124.1"/>
    </source>
</evidence>
<proteinExistence type="predicted"/>
<evidence type="ECO:0000313" key="3">
    <source>
        <dbReference type="Proteomes" id="UP001165679"/>
    </source>
</evidence>
<keyword evidence="3" id="KW-1185">Reference proteome</keyword>